<evidence type="ECO:0000313" key="1">
    <source>
        <dbReference type="EMBL" id="SHJ62182.1"/>
    </source>
</evidence>
<organism evidence="1 2">
    <name type="scientific">Maribacter aquivivus</name>
    <dbReference type="NCBI Taxonomy" id="228958"/>
    <lineage>
        <taxon>Bacteria</taxon>
        <taxon>Pseudomonadati</taxon>
        <taxon>Bacteroidota</taxon>
        <taxon>Flavobacteriia</taxon>
        <taxon>Flavobacteriales</taxon>
        <taxon>Flavobacteriaceae</taxon>
        <taxon>Maribacter</taxon>
    </lineage>
</organism>
<accession>A0A1M6KTG3</accession>
<evidence type="ECO:0000313" key="2">
    <source>
        <dbReference type="Proteomes" id="UP000184314"/>
    </source>
</evidence>
<dbReference type="OrthoDB" id="1409248at2"/>
<dbReference type="AlphaFoldDB" id="A0A1M6KTG3"/>
<sequence>MTMLSFICIGQNGMEENRRVKKLKESTKFKNDEISIIAKIIDSTKNINIYLINRTTDTLNIFGGYNAEILFNKEIKNIDGIWKPFDQLSERTYICGTGLRTINLFKDSYTYEIYHKRKYTGKLNTEIRFSFRIKDSLTIYSKPLEVNVNSDLLLKHSDRIKKILYNKLKHNDTLSTIVKEKIISKILSINSRDGDYKESIITCKEYLGSNPNSLRVRYELGRVIFKYTAKHRNQLTKVQVNTLLSWAINELKSIPNSDNPISEKSIESIDYYSKLLLSKSEWHELIQEECITENEYCLGYFKELSDQKISVLYKD</sequence>
<name>A0A1M6KTG3_9FLAO</name>
<dbReference type="EMBL" id="FQZX01000001">
    <property type="protein sequence ID" value="SHJ62182.1"/>
    <property type="molecule type" value="Genomic_DNA"/>
</dbReference>
<proteinExistence type="predicted"/>
<reference evidence="2" key="1">
    <citation type="submission" date="2016-11" db="EMBL/GenBank/DDBJ databases">
        <authorList>
            <person name="Varghese N."/>
            <person name="Submissions S."/>
        </authorList>
    </citation>
    <scope>NUCLEOTIDE SEQUENCE [LARGE SCALE GENOMIC DNA]</scope>
    <source>
        <strain evidence="2">DSM 16478</strain>
    </source>
</reference>
<gene>
    <name evidence="1" type="ORF">SAMN04488007_0907</name>
</gene>
<protein>
    <submittedName>
        <fullName evidence="1">Uncharacterized protein</fullName>
    </submittedName>
</protein>
<dbReference type="RefSeq" id="WP_139251891.1">
    <property type="nucleotide sequence ID" value="NZ_FQZX01000001.1"/>
</dbReference>
<dbReference type="Proteomes" id="UP000184314">
    <property type="component" value="Unassembled WGS sequence"/>
</dbReference>
<keyword evidence="2" id="KW-1185">Reference proteome</keyword>